<feature type="transmembrane region" description="Helical" evidence="9">
    <location>
        <begin position="91"/>
        <end position="109"/>
    </location>
</feature>
<dbReference type="EMBL" id="JAQQLI010000029">
    <property type="protein sequence ID" value="MDC7787557.1"/>
    <property type="molecule type" value="Genomic_DNA"/>
</dbReference>
<keyword evidence="5" id="KW-0029">Amino-acid transport</keyword>
<dbReference type="Pfam" id="PF02653">
    <property type="entry name" value="BPD_transp_2"/>
    <property type="match status" value="1"/>
</dbReference>
<keyword evidence="4 9" id="KW-0812">Transmembrane</keyword>
<feature type="transmembrane region" description="Helical" evidence="9">
    <location>
        <begin position="12"/>
        <end position="33"/>
    </location>
</feature>
<comment type="subcellular location">
    <subcellularLocation>
        <location evidence="1">Cell membrane</location>
        <topology evidence="1">Multi-pass membrane protein</topology>
    </subcellularLocation>
</comment>
<keyword evidence="6 9" id="KW-1133">Transmembrane helix</keyword>
<evidence type="ECO:0000256" key="5">
    <source>
        <dbReference type="ARBA" id="ARBA00022970"/>
    </source>
</evidence>
<dbReference type="CDD" id="cd06582">
    <property type="entry name" value="TM_PBP1_LivH_like"/>
    <property type="match status" value="1"/>
</dbReference>
<evidence type="ECO:0000313" key="10">
    <source>
        <dbReference type="EMBL" id="MDC7787557.1"/>
    </source>
</evidence>
<feature type="transmembrane region" description="Helical" evidence="9">
    <location>
        <begin position="53"/>
        <end position="79"/>
    </location>
</feature>
<feature type="transmembrane region" description="Helical" evidence="9">
    <location>
        <begin position="259"/>
        <end position="276"/>
    </location>
</feature>
<gene>
    <name evidence="10" type="ORF">PQJ73_17855</name>
</gene>
<dbReference type="Proteomes" id="UP001165652">
    <property type="component" value="Unassembled WGS sequence"/>
</dbReference>
<evidence type="ECO:0000256" key="4">
    <source>
        <dbReference type="ARBA" id="ARBA00022692"/>
    </source>
</evidence>
<sequence>MSDVVLALAINGLVWGLIIALIALGLSIIFGLLDIINVAHGDLFMVGTVGGLAVTVATGSFWLALVLVPVLGFVLGLVLERVVIRPTIRQAALTIVTTFGLSMMLQEAVRATYGAQPRRMAPPIEGTVPLFGIDYDVYRIAAALFAALALAGFFLFLQRTKLGTWIRAVRHDPETATALGIPVARICGITFALGTAMAALGGVIAAPITTVEFRTGVDILPFCFMAVVIGGLGNLQGTVAAAVLLAVMEGVVTSVSDPTVARIVSLAVMSGVLLFRPHGLFAGATR</sequence>
<feature type="transmembrane region" description="Helical" evidence="9">
    <location>
        <begin position="219"/>
        <end position="247"/>
    </location>
</feature>
<evidence type="ECO:0000256" key="3">
    <source>
        <dbReference type="ARBA" id="ARBA00022475"/>
    </source>
</evidence>
<feature type="transmembrane region" description="Helical" evidence="9">
    <location>
        <begin position="137"/>
        <end position="157"/>
    </location>
</feature>
<organism evidence="10 11">
    <name type="scientific">Rhodoplanes tepidamans</name>
    <name type="common">Rhodoplanes cryptolactis</name>
    <dbReference type="NCBI Taxonomy" id="200616"/>
    <lineage>
        <taxon>Bacteria</taxon>
        <taxon>Pseudomonadati</taxon>
        <taxon>Pseudomonadota</taxon>
        <taxon>Alphaproteobacteria</taxon>
        <taxon>Hyphomicrobiales</taxon>
        <taxon>Nitrobacteraceae</taxon>
        <taxon>Rhodoplanes</taxon>
    </lineage>
</organism>
<keyword evidence="11" id="KW-1185">Reference proteome</keyword>
<dbReference type="PANTHER" id="PTHR11795:SF445">
    <property type="entry name" value="AMINO ACID ABC TRANSPORTER PERMEASE PROTEIN"/>
    <property type="match status" value="1"/>
</dbReference>
<dbReference type="PANTHER" id="PTHR11795">
    <property type="entry name" value="BRANCHED-CHAIN AMINO ACID TRANSPORT SYSTEM PERMEASE PROTEIN LIVH"/>
    <property type="match status" value="1"/>
</dbReference>
<reference evidence="10" key="1">
    <citation type="journal article" date="2023" name="Microbiol Resour">
        <title>Genome Sequences of Rhodoplanes serenus and Two Thermotolerant Strains, Rhodoplanes tepidamans and 'Rhodoplanes cryptolactis,' Further Refine the Genus.</title>
        <authorList>
            <person name="Rayyan A.A."/>
            <person name="Kyndt J.A."/>
        </authorList>
    </citation>
    <scope>NUCLEOTIDE SEQUENCE</scope>
    <source>
        <strain evidence="10">DSM 9987</strain>
    </source>
</reference>
<evidence type="ECO:0000256" key="8">
    <source>
        <dbReference type="ARBA" id="ARBA00037998"/>
    </source>
</evidence>
<evidence type="ECO:0000256" key="1">
    <source>
        <dbReference type="ARBA" id="ARBA00004651"/>
    </source>
</evidence>
<evidence type="ECO:0000256" key="7">
    <source>
        <dbReference type="ARBA" id="ARBA00023136"/>
    </source>
</evidence>
<evidence type="ECO:0000256" key="2">
    <source>
        <dbReference type="ARBA" id="ARBA00022448"/>
    </source>
</evidence>
<reference evidence="10" key="2">
    <citation type="submission" date="2023-02" db="EMBL/GenBank/DDBJ databases">
        <authorList>
            <person name="Rayyan A."/>
            <person name="Meyer T."/>
            <person name="Kyndt J.A."/>
        </authorList>
    </citation>
    <scope>NUCLEOTIDE SEQUENCE</scope>
    <source>
        <strain evidence="10">DSM 9987</strain>
    </source>
</reference>
<protein>
    <submittedName>
        <fullName evidence="10">Branched-chain amino acid ABC transporter permease</fullName>
    </submittedName>
</protein>
<evidence type="ECO:0000256" key="9">
    <source>
        <dbReference type="SAM" id="Phobius"/>
    </source>
</evidence>
<accession>A0ABT5JD56</accession>
<name>A0ABT5JD56_RHOTP</name>
<dbReference type="InterPro" id="IPR052157">
    <property type="entry name" value="BCAA_transport_permease"/>
</dbReference>
<comment type="caution">
    <text evidence="10">The sequence shown here is derived from an EMBL/GenBank/DDBJ whole genome shotgun (WGS) entry which is preliminary data.</text>
</comment>
<evidence type="ECO:0000313" key="11">
    <source>
        <dbReference type="Proteomes" id="UP001165652"/>
    </source>
</evidence>
<keyword evidence="3" id="KW-1003">Cell membrane</keyword>
<proteinExistence type="inferred from homology"/>
<keyword evidence="2" id="KW-0813">Transport</keyword>
<comment type="similarity">
    <text evidence="8">Belongs to the binding-protein-dependent transport system permease family. LivHM subfamily.</text>
</comment>
<dbReference type="RefSeq" id="WP_272778396.1">
    <property type="nucleotide sequence ID" value="NZ_JAQQLI010000029.1"/>
</dbReference>
<dbReference type="InterPro" id="IPR001851">
    <property type="entry name" value="ABC_transp_permease"/>
</dbReference>
<evidence type="ECO:0000256" key="6">
    <source>
        <dbReference type="ARBA" id="ARBA00022989"/>
    </source>
</evidence>
<keyword evidence="7 9" id="KW-0472">Membrane</keyword>
<feature type="transmembrane region" description="Helical" evidence="9">
    <location>
        <begin position="178"/>
        <end position="207"/>
    </location>
</feature>